<dbReference type="OrthoDB" id="7818259at2"/>
<reference evidence="3 4" key="1">
    <citation type="submission" date="2018-04" db="EMBL/GenBank/DDBJ databases">
        <title>Genomic Encyclopedia of Type Strains, Phase IV (KMG-IV): sequencing the most valuable type-strain genomes for metagenomic binning, comparative biology and taxonomic classification.</title>
        <authorList>
            <person name="Goeker M."/>
        </authorList>
    </citation>
    <scope>NUCLEOTIDE SEQUENCE [LARGE SCALE GENOMIC DNA]</scope>
    <source>
        <strain evidence="3 4">DSM 7138</strain>
    </source>
</reference>
<dbReference type="PANTHER" id="PTHR36505:SF1">
    <property type="entry name" value="BLR1072 PROTEIN"/>
    <property type="match status" value="1"/>
</dbReference>
<dbReference type="Proteomes" id="UP000241247">
    <property type="component" value="Unassembled WGS sequence"/>
</dbReference>
<evidence type="ECO:0000259" key="2">
    <source>
        <dbReference type="Pfam" id="PF05239"/>
    </source>
</evidence>
<proteinExistence type="predicted"/>
<feature type="chain" id="PRO_5015650059" evidence="1">
    <location>
        <begin position="21"/>
        <end position="131"/>
    </location>
</feature>
<organism evidence="3 4">
    <name type="scientific">Mycoplana dimorpha</name>
    <dbReference type="NCBI Taxonomy" id="28320"/>
    <lineage>
        <taxon>Bacteria</taxon>
        <taxon>Pseudomonadati</taxon>
        <taxon>Pseudomonadota</taxon>
        <taxon>Alphaproteobacteria</taxon>
        <taxon>Hyphomicrobiales</taxon>
        <taxon>Rhizobiaceae</taxon>
        <taxon>Mycoplana</taxon>
    </lineage>
</organism>
<evidence type="ECO:0000313" key="4">
    <source>
        <dbReference type="Proteomes" id="UP000241247"/>
    </source>
</evidence>
<dbReference type="Pfam" id="PF05239">
    <property type="entry name" value="PRC"/>
    <property type="match status" value="1"/>
</dbReference>
<sequence>MLRVLIVLTATTLMGSVAHAQTAETTTTETFVAVQPTDVLSYNLIDRDVTNNAGDTIGEIKDLVISGGNLSGYIISVGGFLGMGEHYVMVNPKAVKITYNENDKKWTAVMNATKEELQKAPEFKYEGRWQR</sequence>
<dbReference type="Gene3D" id="2.30.30.240">
    <property type="entry name" value="PRC-barrel domain"/>
    <property type="match status" value="1"/>
</dbReference>
<feature type="signal peptide" evidence="1">
    <location>
        <begin position="1"/>
        <end position="20"/>
    </location>
</feature>
<feature type="domain" description="PRC-barrel" evidence="2">
    <location>
        <begin position="40"/>
        <end position="116"/>
    </location>
</feature>
<protein>
    <submittedName>
        <fullName evidence="3">PRC-barrel domain protein</fullName>
    </submittedName>
</protein>
<dbReference type="PANTHER" id="PTHR36505">
    <property type="entry name" value="BLR1072 PROTEIN"/>
    <property type="match status" value="1"/>
</dbReference>
<dbReference type="EMBL" id="PZZZ01000016">
    <property type="protein sequence ID" value="PTM86662.1"/>
    <property type="molecule type" value="Genomic_DNA"/>
</dbReference>
<dbReference type="RefSeq" id="WP_108004901.1">
    <property type="nucleotide sequence ID" value="NZ_JBHEEX010000014.1"/>
</dbReference>
<keyword evidence="4" id="KW-1185">Reference proteome</keyword>
<gene>
    <name evidence="3" type="ORF">C7449_1166</name>
</gene>
<dbReference type="SUPFAM" id="SSF50346">
    <property type="entry name" value="PRC-barrel domain"/>
    <property type="match status" value="1"/>
</dbReference>
<dbReference type="InterPro" id="IPR027275">
    <property type="entry name" value="PRC-brl_dom"/>
</dbReference>
<name>A0A2T5AIY1_MYCDI</name>
<keyword evidence="1" id="KW-0732">Signal</keyword>
<comment type="caution">
    <text evidence="3">The sequence shown here is derived from an EMBL/GenBank/DDBJ whole genome shotgun (WGS) entry which is preliminary data.</text>
</comment>
<evidence type="ECO:0000256" key="1">
    <source>
        <dbReference type="SAM" id="SignalP"/>
    </source>
</evidence>
<dbReference type="AlphaFoldDB" id="A0A2T5AIY1"/>
<dbReference type="InterPro" id="IPR011033">
    <property type="entry name" value="PRC_barrel-like_sf"/>
</dbReference>
<accession>A0A2T5AIY1</accession>
<evidence type="ECO:0000313" key="3">
    <source>
        <dbReference type="EMBL" id="PTM86662.1"/>
    </source>
</evidence>